<protein>
    <recommendedName>
        <fullName evidence="5">Secretory lipase-domain-containing protein</fullName>
    </recommendedName>
</protein>
<organism evidence="3">
    <name type="scientific">Absidia glauca</name>
    <name type="common">Pin mould</name>
    <dbReference type="NCBI Taxonomy" id="4829"/>
    <lineage>
        <taxon>Eukaryota</taxon>
        <taxon>Fungi</taxon>
        <taxon>Fungi incertae sedis</taxon>
        <taxon>Mucoromycota</taxon>
        <taxon>Mucoromycotina</taxon>
        <taxon>Mucoromycetes</taxon>
        <taxon>Mucorales</taxon>
        <taxon>Cunninghamellaceae</taxon>
        <taxon>Absidia</taxon>
    </lineage>
</organism>
<dbReference type="PANTHER" id="PTHR34853">
    <property type="match status" value="1"/>
</dbReference>
<dbReference type="OMA" id="AREYPEM"/>
<dbReference type="Proteomes" id="UP000078561">
    <property type="component" value="Unassembled WGS sequence"/>
</dbReference>
<dbReference type="GO" id="GO:0016042">
    <property type="term" value="P:lipid catabolic process"/>
    <property type="evidence" value="ECO:0007669"/>
    <property type="project" value="InterPro"/>
</dbReference>
<keyword evidence="1" id="KW-0378">Hydrolase</keyword>
<evidence type="ECO:0008006" key="5">
    <source>
        <dbReference type="Google" id="ProtNLM"/>
    </source>
</evidence>
<evidence type="ECO:0000313" key="3">
    <source>
        <dbReference type="EMBL" id="SAL99475.1"/>
    </source>
</evidence>
<keyword evidence="2" id="KW-0472">Membrane</keyword>
<feature type="transmembrane region" description="Helical" evidence="2">
    <location>
        <begin position="43"/>
        <end position="62"/>
    </location>
</feature>
<keyword evidence="2" id="KW-0812">Transmembrane</keyword>
<dbReference type="SUPFAM" id="SSF53474">
    <property type="entry name" value="alpha/beta-Hydrolases"/>
    <property type="match status" value="1"/>
</dbReference>
<name>A0A163JC55_ABSGL</name>
<dbReference type="InterPro" id="IPR005152">
    <property type="entry name" value="Lipase_secreted"/>
</dbReference>
<sequence length="484" mass="53486">MHLRKGPNEKFCCFQEEKLPYPWLQESKEHIKYFGTLAQMHSLIRLLPGLILFCMVLTGVHARSKLLRPSKDDFYTPPPGFENEKPGAILKSRTLPHNSLAVASVFRQNLESVYQILYRTNDGLGAPVATVTTLFVPYGADPSKLVSYQAAEDSSAIDCALSYTLQSGSSFADFFMQAEPLLMASYFRRGWSVSVPDYEGPKALFGVGAMAGKATLDGIRAVLSSSSFTKIDPMADVQMWGYSGGSIPTGWATELHPSYAPELNIVGAVLGGVVVSPNGTMNMINQLDDKSLVFPFYRGLANQYPDMAAYLNSVIKPEKRKDYDRVNDLCVTGIMREYKKDDLSTYFSEPDYVNHPTVKKALEENVMGQLDTPTIPLFMLHMEFDKLAPFSEVEELYSRWCDGGASIQFIIDASSAHTSHLFLGIPDAVLFMESRFDKKPIQKGCSTTGKSLSKVDSHSLSALGSLLWNAWVGLNGIRLGAKNP</sequence>
<evidence type="ECO:0000256" key="1">
    <source>
        <dbReference type="ARBA" id="ARBA00022801"/>
    </source>
</evidence>
<dbReference type="Gene3D" id="3.40.50.1820">
    <property type="entry name" value="alpha/beta hydrolase"/>
    <property type="match status" value="1"/>
</dbReference>
<keyword evidence="2" id="KW-1133">Transmembrane helix</keyword>
<dbReference type="InterPro" id="IPR029058">
    <property type="entry name" value="AB_hydrolase_fold"/>
</dbReference>
<dbReference type="EMBL" id="LT552697">
    <property type="protein sequence ID" value="SAL99475.1"/>
    <property type="molecule type" value="Genomic_DNA"/>
</dbReference>
<keyword evidence="4" id="KW-1185">Reference proteome</keyword>
<dbReference type="Pfam" id="PF03583">
    <property type="entry name" value="LIP"/>
    <property type="match status" value="1"/>
</dbReference>
<dbReference type="Gene3D" id="1.10.260.130">
    <property type="match status" value="1"/>
</dbReference>
<dbReference type="OrthoDB" id="2373480at2759"/>
<dbReference type="PANTHER" id="PTHR34853:SF5">
    <property type="entry name" value="LIP-DOMAIN-CONTAINING PROTEIN-RELATED"/>
    <property type="match status" value="1"/>
</dbReference>
<evidence type="ECO:0000256" key="2">
    <source>
        <dbReference type="SAM" id="Phobius"/>
    </source>
</evidence>
<dbReference type="AlphaFoldDB" id="A0A163JC55"/>
<gene>
    <name evidence="3" type="primary">ABSGL_05089.1 scaffold 6272</name>
</gene>
<accession>A0A163JC55</accession>
<dbReference type="GO" id="GO:0004806">
    <property type="term" value="F:triacylglycerol lipase activity"/>
    <property type="evidence" value="ECO:0007669"/>
    <property type="project" value="InterPro"/>
</dbReference>
<dbReference type="InParanoid" id="A0A163JC55"/>
<evidence type="ECO:0000313" key="4">
    <source>
        <dbReference type="Proteomes" id="UP000078561"/>
    </source>
</evidence>
<proteinExistence type="predicted"/>
<reference evidence="3" key="1">
    <citation type="submission" date="2016-04" db="EMBL/GenBank/DDBJ databases">
        <authorList>
            <person name="Evans L.H."/>
            <person name="Alamgir A."/>
            <person name="Owens N."/>
            <person name="Weber N.D."/>
            <person name="Virtaneva K."/>
            <person name="Barbian K."/>
            <person name="Babar A."/>
            <person name="Rosenke K."/>
        </authorList>
    </citation>
    <scope>NUCLEOTIDE SEQUENCE [LARGE SCALE GENOMIC DNA]</scope>
    <source>
        <strain evidence="3">CBS 101.48</strain>
    </source>
</reference>
<dbReference type="PIRSF" id="PIRSF029171">
    <property type="entry name" value="Esterase_LipA"/>
    <property type="match status" value="1"/>
</dbReference>